<dbReference type="EC" id="6.3.4.-" evidence="3"/>
<dbReference type="InterPro" id="IPR004821">
    <property type="entry name" value="Cyt_trans-like"/>
</dbReference>
<dbReference type="EMBL" id="CACRST010000009">
    <property type="protein sequence ID" value="VYS85625.1"/>
    <property type="molecule type" value="Genomic_DNA"/>
</dbReference>
<feature type="binding site" evidence="3">
    <location>
        <position position="171"/>
    </location>
    <ligand>
        <name>ATP</name>
        <dbReference type="ChEBI" id="CHEBI:30616"/>
    </ligand>
</feature>
<sequence>MKVTGIIAEYNPFHMGHLYQINHVKEKLDSDYVIIAMSGDFVQRGAPALFPKHMRTEMALRCGADLVLELPVQFSTASAEFFAEGGVSLLEGLGVVDQLCFGSEDGSTKGMLLAAEILNQEPKEYQAFLQKYLKEGISFPAARNKALKEYLGLFPEKEQHTLSEGLLSSPNNILGIEYCRALLKHRSSIKPVTLKRKGSDYHDTAMYQDQAPSASAIRAYLKEQISFYKETSHSQPLEGLSRLFPAGIGMPSPARELFMKAVSKNEFLTEDDMDLVLHYALLKSDYKSLCACADVSPELARRILNQRNHYCSFSQFAELLKTKELTYTRIQRALLHILLNITESPRTLPYGRILGFRKEAGPLLKEIKTNSAFPVLTKMADAENLLSPEGQAILNKNTEASNIYESLLCNKTKKPFCHEYQKPPVILP</sequence>
<dbReference type="AlphaFoldDB" id="A0A6N2S150"/>
<keyword evidence="1 3" id="KW-0819">tRNA processing</keyword>
<organism evidence="4">
    <name type="scientific">Blautia glucerasea</name>
    <dbReference type="NCBI Taxonomy" id="536633"/>
    <lineage>
        <taxon>Bacteria</taxon>
        <taxon>Bacillati</taxon>
        <taxon>Bacillota</taxon>
        <taxon>Clostridia</taxon>
        <taxon>Lachnospirales</taxon>
        <taxon>Lachnospiraceae</taxon>
        <taxon>Blautia</taxon>
    </lineage>
</organism>
<feature type="binding site" evidence="3">
    <location>
        <position position="196"/>
    </location>
    <ligand>
        <name>ATP</name>
        <dbReference type="ChEBI" id="CHEBI:30616"/>
    </ligand>
</feature>
<dbReference type="GO" id="GO:0006400">
    <property type="term" value="P:tRNA modification"/>
    <property type="evidence" value="ECO:0007669"/>
    <property type="project" value="UniProtKB-UniRule"/>
</dbReference>
<dbReference type="Pfam" id="PF05636">
    <property type="entry name" value="HIGH_NTase1"/>
    <property type="match status" value="1"/>
</dbReference>
<name>A0A6N2S150_9FIRM</name>
<evidence type="ECO:0000256" key="1">
    <source>
        <dbReference type="ARBA" id="ARBA00022694"/>
    </source>
</evidence>
<comment type="caution">
    <text evidence="3">Lacks conserved residue(s) required for the propagation of feature annotation.</text>
</comment>
<dbReference type="GO" id="GO:0005524">
    <property type="term" value="F:ATP binding"/>
    <property type="evidence" value="ECO:0007669"/>
    <property type="project" value="UniProtKB-KW"/>
</dbReference>
<dbReference type="PANTHER" id="PTHR37825:SF1">
    <property type="entry name" value="TRNA(MET) CYTIDINE ACETATE LIGASE"/>
    <property type="match status" value="1"/>
</dbReference>
<keyword evidence="3" id="KW-0436">Ligase</keyword>
<dbReference type="Gene3D" id="3.40.50.620">
    <property type="entry name" value="HUPs"/>
    <property type="match status" value="1"/>
</dbReference>
<dbReference type="HAMAP" id="MF_01539">
    <property type="entry name" value="TmcAL"/>
    <property type="match status" value="1"/>
</dbReference>
<comment type="similarity">
    <text evidence="3">Belongs to the TmcAL family.</text>
</comment>
<keyword evidence="2 3" id="KW-0694">RNA-binding</keyword>
<comment type="function">
    <text evidence="3">Catalyzes the formation of N(4)-acetylcytidine (ac(4)C) at the wobble position of elongator tRNA(Met), using acetate and ATP as substrates. First activates an acetate ion to form acetyladenylate (Ac-AMP) and then transfers the acetyl group to tRNA to form ac(4)C34.</text>
</comment>
<comment type="catalytic activity">
    <reaction evidence="3">
        <text>cytidine(34) in elongator tRNA(Met) + acetate + ATP = N(4)-acetylcytidine(34) in elongator tRNA(Met) + AMP + diphosphate</text>
        <dbReference type="Rhea" id="RHEA:58144"/>
        <dbReference type="Rhea" id="RHEA-COMP:10693"/>
        <dbReference type="Rhea" id="RHEA-COMP:10694"/>
        <dbReference type="ChEBI" id="CHEBI:30089"/>
        <dbReference type="ChEBI" id="CHEBI:30616"/>
        <dbReference type="ChEBI" id="CHEBI:33019"/>
        <dbReference type="ChEBI" id="CHEBI:74900"/>
        <dbReference type="ChEBI" id="CHEBI:82748"/>
        <dbReference type="ChEBI" id="CHEBI:456215"/>
    </reaction>
</comment>
<proteinExistence type="inferred from homology"/>
<dbReference type="NCBIfam" id="NF010191">
    <property type="entry name" value="PRK13670.1"/>
    <property type="match status" value="1"/>
</dbReference>
<feature type="binding site" evidence="3">
    <location>
        <begin position="7"/>
        <end position="20"/>
    </location>
    <ligand>
        <name>ATP</name>
        <dbReference type="ChEBI" id="CHEBI:30616"/>
    </ligand>
</feature>
<gene>
    <name evidence="3" type="primary">tmcAL</name>
    <name evidence="4" type="ORF">BGLFYP119_00865</name>
</gene>
<dbReference type="PANTHER" id="PTHR37825">
    <property type="entry name" value="TRNA(MET) CYTIDINE ACETATE LIGASE"/>
    <property type="match status" value="1"/>
</dbReference>
<protein>
    <recommendedName>
        <fullName evidence="3">tRNA(Met) cytidine acetate ligase</fullName>
        <ecNumber evidence="3">6.3.4.-</ecNumber>
    </recommendedName>
</protein>
<dbReference type="RefSeq" id="WP_412110095.1">
    <property type="nucleotide sequence ID" value="NZ_CACRST010000009.1"/>
</dbReference>
<feature type="binding site" evidence="3">
    <location>
        <position position="102"/>
    </location>
    <ligand>
        <name>ATP</name>
        <dbReference type="ChEBI" id="CHEBI:30616"/>
    </ligand>
</feature>
<reference evidence="4" key="1">
    <citation type="submission" date="2019-11" db="EMBL/GenBank/DDBJ databases">
        <authorList>
            <person name="Feng L."/>
        </authorList>
    </citation>
    <scope>NUCLEOTIDE SEQUENCE</scope>
    <source>
        <strain evidence="4">BgluceraseaLFYP119</strain>
    </source>
</reference>
<dbReference type="InterPro" id="IPR008513">
    <property type="entry name" value="tRNA(Met)_cyd_acetate_ligase"/>
</dbReference>
<keyword evidence="3" id="KW-0547">Nucleotide-binding</keyword>
<dbReference type="InterPro" id="IPR014729">
    <property type="entry name" value="Rossmann-like_a/b/a_fold"/>
</dbReference>
<comment type="subcellular location">
    <subcellularLocation>
        <location evidence="3">Cytoplasm</location>
    </subcellularLocation>
</comment>
<dbReference type="SUPFAM" id="SSF52374">
    <property type="entry name" value="Nucleotidylyl transferase"/>
    <property type="match status" value="1"/>
</dbReference>
<dbReference type="GO" id="GO:0005737">
    <property type="term" value="C:cytoplasm"/>
    <property type="evidence" value="ECO:0007669"/>
    <property type="project" value="UniProtKB-SubCell"/>
</dbReference>
<dbReference type="GO" id="GO:0016879">
    <property type="term" value="F:ligase activity, forming carbon-nitrogen bonds"/>
    <property type="evidence" value="ECO:0007669"/>
    <property type="project" value="UniProtKB-UniRule"/>
</dbReference>
<keyword evidence="3" id="KW-0963">Cytoplasm</keyword>
<evidence type="ECO:0000313" key="4">
    <source>
        <dbReference type="EMBL" id="VYS85625.1"/>
    </source>
</evidence>
<dbReference type="GO" id="GO:0000049">
    <property type="term" value="F:tRNA binding"/>
    <property type="evidence" value="ECO:0007669"/>
    <property type="project" value="UniProtKB-KW"/>
</dbReference>
<keyword evidence="3" id="KW-0067">ATP-binding</keyword>
<evidence type="ECO:0000256" key="2">
    <source>
        <dbReference type="ARBA" id="ARBA00022884"/>
    </source>
</evidence>
<dbReference type="NCBIfam" id="TIGR00125">
    <property type="entry name" value="cyt_tran_rel"/>
    <property type="match status" value="1"/>
</dbReference>
<keyword evidence="3" id="KW-0820">tRNA-binding</keyword>
<evidence type="ECO:0000256" key="3">
    <source>
        <dbReference type="HAMAP-Rule" id="MF_01539"/>
    </source>
</evidence>
<accession>A0A6N2S150</accession>